<evidence type="ECO:0000256" key="3">
    <source>
        <dbReference type="ARBA" id="ARBA00023015"/>
    </source>
</evidence>
<dbReference type="GO" id="GO:0003677">
    <property type="term" value="F:DNA binding"/>
    <property type="evidence" value="ECO:0007669"/>
    <property type="project" value="UniProtKB-KW"/>
</dbReference>
<dbReference type="Pfam" id="PF00392">
    <property type="entry name" value="GntR"/>
    <property type="match status" value="1"/>
</dbReference>
<name>A0A4R3VKI0_ROSSA</name>
<accession>A0A4R3VKI0</accession>
<reference evidence="8 9" key="1">
    <citation type="submission" date="2019-03" db="EMBL/GenBank/DDBJ databases">
        <title>Genomic Encyclopedia of Type Strains, Phase IV (KMG-IV): sequencing the most valuable type-strain genomes for metagenomic binning, comparative biology and taxonomic classification.</title>
        <authorList>
            <person name="Goeker M."/>
        </authorList>
    </citation>
    <scope>NUCLEOTIDE SEQUENCE [LARGE SCALE GENOMIC DNA]</scope>
    <source>
        <strain evidence="8 9">DSM 654</strain>
    </source>
</reference>
<dbReference type="Gene3D" id="1.10.10.10">
    <property type="entry name" value="Winged helix-like DNA-binding domain superfamily/Winged helix DNA-binding domain"/>
    <property type="match status" value="1"/>
</dbReference>
<dbReference type="SUPFAM" id="SSF53383">
    <property type="entry name" value="PLP-dependent transferases"/>
    <property type="match status" value="1"/>
</dbReference>
<comment type="similarity">
    <text evidence="1">In the C-terminal section; belongs to the class-I pyridoxal-phosphate-dependent aminotransferase family.</text>
</comment>
<dbReference type="InterPro" id="IPR051446">
    <property type="entry name" value="HTH_trans_reg/aminotransferase"/>
</dbReference>
<evidence type="ECO:0000313" key="8">
    <source>
        <dbReference type="EMBL" id="TCV04378.1"/>
    </source>
</evidence>
<dbReference type="OrthoDB" id="9804020at2"/>
<proteinExistence type="inferred from homology"/>
<dbReference type="CDD" id="cd07377">
    <property type="entry name" value="WHTH_GntR"/>
    <property type="match status" value="1"/>
</dbReference>
<dbReference type="Gene3D" id="3.40.640.10">
    <property type="entry name" value="Type I PLP-dependent aspartate aminotransferase-like (Major domain)"/>
    <property type="match status" value="1"/>
</dbReference>
<keyword evidence="2" id="KW-0663">Pyridoxal phosphate</keyword>
<keyword evidence="9" id="KW-1185">Reference proteome</keyword>
<evidence type="ECO:0000256" key="1">
    <source>
        <dbReference type="ARBA" id="ARBA00005384"/>
    </source>
</evidence>
<dbReference type="RefSeq" id="WP_132569094.1">
    <property type="nucleotide sequence ID" value="NZ_CBCSGL010000004.1"/>
</dbReference>
<dbReference type="InterPro" id="IPR015421">
    <property type="entry name" value="PyrdxlP-dep_Trfase_major"/>
</dbReference>
<dbReference type="PANTHER" id="PTHR46577:SF1">
    <property type="entry name" value="HTH-TYPE TRANSCRIPTIONAL REGULATORY PROTEIN GABR"/>
    <property type="match status" value="1"/>
</dbReference>
<evidence type="ECO:0000313" key="9">
    <source>
        <dbReference type="Proteomes" id="UP000295110"/>
    </source>
</evidence>
<dbReference type="SUPFAM" id="SSF46785">
    <property type="entry name" value="Winged helix' DNA-binding domain"/>
    <property type="match status" value="1"/>
</dbReference>
<dbReference type="Proteomes" id="UP000295110">
    <property type="component" value="Unassembled WGS sequence"/>
</dbReference>
<keyword evidence="4" id="KW-0238">DNA-binding</keyword>
<evidence type="ECO:0000259" key="7">
    <source>
        <dbReference type="PROSITE" id="PS50949"/>
    </source>
</evidence>
<dbReference type="InterPro" id="IPR004839">
    <property type="entry name" value="Aminotransferase_I/II_large"/>
</dbReference>
<feature type="domain" description="HTH gntR-type" evidence="7">
    <location>
        <begin position="9"/>
        <end position="77"/>
    </location>
</feature>
<comment type="caution">
    <text evidence="8">The sequence shown here is derived from an EMBL/GenBank/DDBJ whole genome shotgun (WGS) entry which is preliminary data.</text>
</comment>
<evidence type="ECO:0000256" key="4">
    <source>
        <dbReference type="ARBA" id="ARBA00023125"/>
    </source>
</evidence>
<dbReference type="InterPro" id="IPR000524">
    <property type="entry name" value="Tscrpt_reg_HTH_GntR"/>
</dbReference>
<evidence type="ECO:0000256" key="6">
    <source>
        <dbReference type="SAM" id="MobiDB-lite"/>
    </source>
</evidence>
<dbReference type="GO" id="GO:0003700">
    <property type="term" value="F:DNA-binding transcription factor activity"/>
    <property type="evidence" value="ECO:0007669"/>
    <property type="project" value="InterPro"/>
</dbReference>
<protein>
    <submittedName>
        <fullName evidence="8">GntR family transcriptional regulator</fullName>
    </submittedName>
</protein>
<sequence length="507" mass="55007">MHLDLDGNGPIYEQLSRALKRSILQGALKPHARLPATRQLAQELGMSRNTVLTAYEMLVAERLALPMKGSGTYVAANAMSTAATRRVAASVPAQSRYAARLRDLPPITSHRLEKTVRYDLRYGEPMLDLALVTAWRRELSRAASRCDLNYPPSNGLRELRETVCEYVARRRGVFCAPADVLIVNGTQQAISLLARVLVDEDSSVVVEDPHYPYAVCALRAHGARIVSARTDSEGLSCEALPREGVSMVYVTPSHQFPSGVEMSPARRLALLRYAAEQRCWILEDDYDGEFRYEGHATSALRALDLEDRVIYMGTFSKTLFPALRLGYLICPPGLRSDLIGAKCFDDLASGAIEQAAMAAFMGNGGFERHLRKAALELRSRRGSLLSGLQQHCAEDIVVTHSSAGMHVVGWLPGWPGHRMSSLVEAAQSCGLGLHPIAPYYAGTPPCAGLLLGFASLSSAQLRVATRLLGETLAAVKTAAGLAGTARQPSGVQAQREPEVHAESPPTL</sequence>
<dbReference type="EMBL" id="SMBU01000001">
    <property type="protein sequence ID" value="TCV04378.1"/>
    <property type="molecule type" value="Genomic_DNA"/>
</dbReference>
<dbReference type="Pfam" id="PF00155">
    <property type="entry name" value="Aminotran_1_2"/>
    <property type="match status" value="1"/>
</dbReference>
<dbReference type="SMART" id="SM00345">
    <property type="entry name" value="HTH_GNTR"/>
    <property type="match status" value="1"/>
</dbReference>
<dbReference type="AlphaFoldDB" id="A0A4R3VKI0"/>
<dbReference type="PANTHER" id="PTHR46577">
    <property type="entry name" value="HTH-TYPE TRANSCRIPTIONAL REGULATORY PROTEIN GABR"/>
    <property type="match status" value="1"/>
</dbReference>
<dbReference type="InterPro" id="IPR036388">
    <property type="entry name" value="WH-like_DNA-bd_sf"/>
</dbReference>
<dbReference type="CDD" id="cd00609">
    <property type="entry name" value="AAT_like"/>
    <property type="match status" value="1"/>
</dbReference>
<evidence type="ECO:0000256" key="2">
    <source>
        <dbReference type="ARBA" id="ARBA00022898"/>
    </source>
</evidence>
<dbReference type="InterPro" id="IPR036390">
    <property type="entry name" value="WH_DNA-bd_sf"/>
</dbReference>
<keyword evidence="5" id="KW-0804">Transcription</keyword>
<keyword evidence="3" id="KW-0805">Transcription regulation</keyword>
<dbReference type="GO" id="GO:0030170">
    <property type="term" value="F:pyridoxal phosphate binding"/>
    <property type="evidence" value="ECO:0007669"/>
    <property type="project" value="InterPro"/>
</dbReference>
<dbReference type="InterPro" id="IPR015424">
    <property type="entry name" value="PyrdxlP-dep_Trfase"/>
</dbReference>
<gene>
    <name evidence="8" type="ORF">EV671_1001133</name>
</gene>
<dbReference type="PROSITE" id="PS50949">
    <property type="entry name" value="HTH_GNTR"/>
    <property type="match status" value="1"/>
</dbReference>
<organism evidence="8 9">
    <name type="scientific">Roseateles saccharophilus</name>
    <name type="common">Pseudomonas saccharophila</name>
    <dbReference type="NCBI Taxonomy" id="304"/>
    <lineage>
        <taxon>Bacteria</taxon>
        <taxon>Pseudomonadati</taxon>
        <taxon>Pseudomonadota</taxon>
        <taxon>Betaproteobacteria</taxon>
        <taxon>Burkholderiales</taxon>
        <taxon>Sphaerotilaceae</taxon>
        <taxon>Roseateles</taxon>
    </lineage>
</organism>
<evidence type="ECO:0000256" key="5">
    <source>
        <dbReference type="ARBA" id="ARBA00023163"/>
    </source>
</evidence>
<feature type="region of interest" description="Disordered" evidence="6">
    <location>
        <begin position="484"/>
        <end position="507"/>
    </location>
</feature>